<dbReference type="EMBL" id="BNAH01000007">
    <property type="protein sequence ID" value="GHE90251.1"/>
    <property type="molecule type" value="Genomic_DNA"/>
</dbReference>
<keyword evidence="2" id="KW-0378">Hydrolase</keyword>
<dbReference type="PANTHER" id="PTHR34385:SF1">
    <property type="entry name" value="PEPTIDOGLYCAN L-ALANYL-D-GLUTAMATE ENDOPEPTIDASE CWLK"/>
    <property type="match status" value="1"/>
</dbReference>
<keyword evidence="3" id="KW-1185">Reference proteome</keyword>
<dbReference type="InterPro" id="IPR003709">
    <property type="entry name" value="VanY-like_core_dom"/>
</dbReference>
<dbReference type="CDD" id="cd14847">
    <property type="entry name" value="DD-carboxypeptidase_like"/>
    <property type="match status" value="1"/>
</dbReference>
<gene>
    <name evidence="2" type="ORF">GCM10011501_19560</name>
</gene>
<accession>A0ABQ3IR84</accession>
<dbReference type="Proteomes" id="UP000626370">
    <property type="component" value="Unassembled WGS sequence"/>
</dbReference>
<keyword evidence="2" id="KW-0121">Carboxypeptidase</keyword>
<dbReference type="PANTHER" id="PTHR34385">
    <property type="entry name" value="D-ALANYL-D-ALANINE CARBOXYPEPTIDASE"/>
    <property type="match status" value="1"/>
</dbReference>
<evidence type="ECO:0000313" key="2">
    <source>
        <dbReference type="EMBL" id="GHE90251.1"/>
    </source>
</evidence>
<name>A0ABQ3IR84_9GAMM</name>
<organism evidence="2 3">
    <name type="scientific">Thalassotalea profundi</name>
    <dbReference type="NCBI Taxonomy" id="2036687"/>
    <lineage>
        <taxon>Bacteria</taxon>
        <taxon>Pseudomonadati</taxon>
        <taxon>Pseudomonadota</taxon>
        <taxon>Gammaproteobacteria</taxon>
        <taxon>Alteromonadales</taxon>
        <taxon>Colwelliaceae</taxon>
        <taxon>Thalassotalea</taxon>
    </lineage>
</organism>
<keyword evidence="2" id="KW-0645">Protease</keyword>
<protein>
    <submittedName>
        <fullName evidence="2">D-alanyl-D-alanine carboxypeptidase</fullName>
    </submittedName>
</protein>
<dbReference type="Gene3D" id="3.30.1380.10">
    <property type="match status" value="1"/>
</dbReference>
<comment type="caution">
    <text evidence="2">The sequence shown here is derived from an EMBL/GenBank/DDBJ whole genome shotgun (WGS) entry which is preliminary data.</text>
</comment>
<dbReference type="SUPFAM" id="SSF55166">
    <property type="entry name" value="Hedgehog/DD-peptidase"/>
    <property type="match status" value="1"/>
</dbReference>
<feature type="domain" description="D-alanyl-D-alanine carboxypeptidase-like core" evidence="1">
    <location>
        <begin position="33"/>
        <end position="187"/>
    </location>
</feature>
<reference evidence="3" key="1">
    <citation type="journal article" date="2019" name="Int. J. Syst. Evol. Microbiol.">
        <title>The Global Catalogue of Microorganisms (GCM) 10K type strain sequencing project: providing services to taxonomists for standard genome sequencing and annotation.</title>
        <authorList>
            <consortium name="The Broad Institute Genomics Platform"/>
            <consortium name="The Broad Institute Genome Sequencing Center for Infectious Disease"/>
            <person name="Wu L."/>
            <person name="Ma J."/>
        </authorList>
    </citation>
    <scope>NUCLEOTIDE SEQUENCE [LARGE SCALE GENOMIC DNA]</scope>
    <source>
        <strain evidence="3">CGMCC 1.15922</strain>
    </source>
</reference>
<dbReference type="GO" id="GO:0004180">
    <property type="term" value="F:carboxypeptidase activity"/>
    <property type="evidence" value="ECO:0007669"/>
    <property type="project" value="UniProtKB-KW"/>
</dbReference>
<dbReference type="InterPro" id="IPR009045">
    <property type="entry name" value="Zn_M74/Hedgehog-like"/>
</dbReference>
<evidence type="ECO:0000313" key="3">
    <source>
        <dbReference type="Proteomes" id="UP000626370"/>
    </source>
</evidence>
<proteinExistence type="predicted"/>
<sequence length="248" mass="28407">MLDDKRVNKLLIRNAQVVGQDEYHLSWLSPKLAIHNDMLSAWKDLVSHAKQSGFELSIASGYRSFDRQLSIWNKKFNGELAVRDKHNNIIELDHLNETDKVMAILTYSALPGASRHHWGTDIDVYATNLLPNGKSLQLEPWEYQEQGYFFPLSQWLDQHANEFGFFFPYSQDRGGIAIEPWHMSFQPLAQQYENKLTLPLLANLIGTSKISGKKAILANLTSIFTQYITNICHTHLLDNNAINKEDHG</sequence>
<dbReference type="Pfam" id="PF02557">
    <property type="entry name" value="VanY"/>
    <property type="match status" value="1"/>
</dbReference>
<evidence type="ECO:0000259" key="1">
    <source>
        <dbReference type="Pfam" id="PF02557"/>
    </source>
</evidence>
<dbReference type="InterPro" id="IPR052179">
    <property type="entry name" value="DD-CPase-like"/>
</dbReference>